<protein>
    <submittedName>
        <fullName evidence="1">Uncharacterized protein</fullName>
    </submittedName>
</protein>
<keyword evidence="2" id="KW-1185">Reference proteome</keyword>
<dbReference type="Proteomes" id="UP001217089">
    <property type="component" value="Unassembled WGS sequence"/>
</dbReference>
<dbReference type="EMBL" id="JARBDR010000322">
    <property type="protein sequence ID" value="KAJ8316551.1"/>
    <property type="molecule type" value="Genomic_DNA"/>
</dbReference>
<proteinExistence type="predicted"/>
<name>A0ABQ9FGU6_TEGGR</name>
<comment type="caution">
    <text evidence="1">The sequence shown here is derived from an EMBL/GenBank/DDBJ whole genome shotgun (WGS) entry which is preliminary data.</text>
</comment>
<evidence type="ECO:0000313" key="2">
    <source>
        <dbReference type="Proteomes" id="UP001217089"/>
    </source>
</evidence>
<gene>
    <name evidence="1" type="ORF">KUTeg_005888</name>
</gene>
<evidence type="ECO:0000313" key="1">
    <source>
        <dbReference type="EMBL" id="KAJ8316551.1"/>
    </source>
</evidence>
<organism evidence="1 2">
    <name type="scientific">Tegillarca granosa</name>
    <name type="common">Malaysian cockle</name>
    <name type="synonym">Anadara granosa</name>
    <dbReference type="NCBI Taxonomy" id="220873"/>
    <lineage>
        <taxon>Eukaryota</taxon>
        <taxon>Metazoa</taxon>
        <taxon>Spiralia</taxon>
        <taxon>Lophotrochozoa</taxon>
        <taxon>Mollusca</taxon>
        <taxon>Bivalvia</taxon>
        <taxon>Autobranchia</taxon>
        <taxon>Pteriomorphia</taxon>
        <taxon>Arcoida</taxon>
        <taxon>Arcoidea</taxon>
        <taxon>Arcidae</taxon>
        <taxon>Tegillarca</taxon>
    </lineage>
</organism>
<sequence length="69" mass="7674">MLTAEATLQTPYRGYKNLRAALSHEELSNGNNKKIIGDLEVAIDPSIKFVASLLSPFRGFESMRTTMKT</sequence>
<reference evidence="1 2" key="1">
    <citation type="submission" date="2022-12" db="EMBL/GenBank/DDBJ databases">
        <title>Chromosome-level genome of Tegillarca granosa.</title>
        <authorList>
            <person name="Kim J."/>
        </authorList>
    </citation>
    <scope>NUCLEOTIDE SEQUENCE [LARGE SCALE GENOMIC DNA]</scope>
    <source>
        <strain evidence="1">Teg-2019</strain>
        <tissue evidence="1">Adductor muscle</tissue>
    </source>
</reference>
<accession>A0ABQ9FGU6</accession>